<evidence type="ECO:0000313" key="2">
    <source>
        <dbReference type="EMBL" id="TKA65282.1"/>
    </source>
</evidence>
<dbReference type="Proteomes" id="UP000309340">
    <property type="component" value="Unassembled WGS sequence"/>
</dbReference>
<feature type="non-terminal residue" evidence="2">
    <location>
        <position position="122"/>
    </location>
</feature>
<dbReference type="OrthoDB" id="3940049at2759"/>
<protein>
    <submittedName>
        <fullName evidence="2">Uncharacterized protein</fullName>
    </submittedName>
</protein>
<evidence type="ECO:0000256" key="1">
    <source>
        <dbReference type="SAM" id="MobiDB-lite"/>
    </source>
</evidence>
<organism evidence="2 3">
    <name type="scientific">Friedmanniomyces simplex</name>
    <dbReference type="NCBI Taxonomy" id="329884"/>
    <lineage>
        <taxon>Eukaryota</taxon>
        <taxon>Fungi</taxon>
        <taxon>Dikarya</taxon>
        <taxon>Ascomycota</taxon>
        <taxon>Pezizomycotina</taxon>
        <taxon>Dothideomycetes</taxon>
        <taxon>Dothideomycetidae</taxon>
        <taxon>Mycosphaerellales</taxon>
        <taxon>Teratosphaeriaceae</taxon>
        <taxon>Friedmanniomyces</taxon>
    </lineage>
</organism>
<accession>A0A4U0WPK6</accession>
<feature type="region of interest" description="Disordered" evidence="1">
    <location>
        <begin position="1"/>
        <end position="74"/>
    </location>
</feature>
<keyword evidence="3" id="KW-1185">Reference proteome</keyword>
<dbReference type="AlphaFoldDB" id="A0A4U0WPK6"/>
<proteinExistence type="predicted"/>
<reference evidence="2 3" key="1">
    <citation type="submission" date="2017-03" db="EMBL/GenBank/DDBJ databases">
        <title>Genomes of endolithic fungi from Antarctica.</title>
        <authorList>
            <person name="Coleine C."/>
            <person name="Masonjones S."/>
            <person name="Stajich J.E."/>
        </authorList>
    </citation>
    <scope>NUCLEOTIDE SEQUENCE [LARGE SCALE GENOMIC DNA]</scope>
    <source>
        <strain evidence="2 3">CCFEE 5184</strain>
    </source>
</reference>
<evidence type="ECO:0000313" key="3">
    <source>
        <dbReference type="Proteomes" id="UP000309340"/>
    </source>
</evidence>
<gene>
    <name evidence="2" type="ORF">B0A55_09534</name>
</gene>
<name>A0A4U0WPK6_9PEZI</name>
<dbReference type="EMBL" id="NAJQ01000752">
    <property type="protein sequence ID" value="TKA65282.1"/>
    <property type="molecule type" value="Genomic_DNA"/>
</dbReference>
<comment type="caution">
    <text evidence="2">The sequence shown here is derived from an EMBL/GenBank/DDBJ whole genome shotgun (WGS) entry which is preliminary data.</text>
</comment>
<feature type="compositionally biased region" description="Low complexity" evidence="1">
    <location>
        <begin position="42"/>
        <end position="66"/>
    </location>
</feature>
<sequence>MNSHSLALNGRPPTDLALTTSHHHQQRTPTSNTTKPYPRQPPSSKSTSTQQRPPYKRSPPSSSTSSGWYNTENTPTLDDIAARLNTTLSRFEQWQSRCAQNVVMALIGPTPVVLFVLNPVAL</sequence>